<dbReference type="Gene3D" id="3.30.1230.10">
    <property type="entry name" value="YlxR-like"/>
    <property type="match status" value="1"/>
</dbReference>
<dbReference type="AlphaFoldDB" id="A0A4S8PLB2"/>
<dbReference type="Pfam" id="PF04296">
    <property type="entry name" value="YlxR"/>
    <property type="match status" value="1"/>
</dbReference>
<organism evidence="3 4">
    <name type="scientific">Glycomyces paridis</name>
    <dbReference type="NCBI Taxonomy" id="2126555"/>
    <lineage>
        <taxon>Bacteria</taxon>
        <taxon>Bacillati</taxon>
        <taxon>Actinomycetota</taxon>
        <taxon>Actinomycetes</taxon>
        <taxon>Glycomycetales</taxon>
        <taxon>Glycomycetaceae</taxon>
        <taxon>Glycomyces</taxon>
    </lineage>
</organism>
<feature type="compositionally biased region" description="Basic and acidic residues" evidence="1">
    <location>
        <begin position="96"/>
        <end position="115"/>
    </location>
</feature>
<gene>
    <name evidence="3" type="ORF">E9998_02465</name>
</gene>
<dbReference type="EMBL" id="STGX01000002">
    <property type="protein sequence ID" value="THV31573.1"/>
    <property type="molecule type" value="Genomic_DNA"/>
</dbReference>
<dbReference type="InterPro" id="IPR037465">
    <property type="entry name" value="YlxR"/>
</dbReference>
<evidence type="ECO:0000256" key="1">
    <source>
        <dbReference type="SAM" id="MobiDB-lite"/>
    </source>
</evidence>
<evidence type="ECO:0000313" key="4">
    <source>
        <dbReference type="Proteomes" id="UP000305792"/>
    </source>
</evidence>
<dbReference type="InterPro" id="IPR007393">
    <property type="entry name" value="YlxR_dom"/>
</dbReference>
<evidence type="ECO:0000313" key="3">
    <source>
        <dbReference type="EMBL" id="THV31573.1"/>
    </source>
</evidence>
<dbReference type="Proteomes" id="UP000305792">
    <property type="component" value="Unassembled WGS sequence"/>
</dbReference>
<comment type="caution">
    <text evidence="3">The sequence shown here is derived from an EMBL/GenBank/DDBJ whole genome shotgun (WGS) entry which is preliminary data.</text>
</comment>
<dbReference type="SUPFAM" id="SSF64376">
    <property type="entry name" value="YlxR-like"/>
    <property type="match status" value="1"/>
</dbReference>
<reference evidence="3 4" key="1">
    <citation type="journal article" date="2018" name="Int. J. Syst. Evol. Microbiol.">
        <title>Glycomyces paridis sp. nov., isolated from the medicinal plant Paris polyphylla.</title>
        <authorList>
            <person name="Fang X.M."/>
            <person name="Bai J.L."/>
            <person name="Su J."/>
            <person name="Zhao L.L."/>
            <person name="Liu H.Y."/>
            <person name="Ma B.P."/>
            <person name="Zhang Y.Q."/>
            <person name="Yu L.Y."/>
        </authorList>
    </citation>
    <scope>NUCLEOTIDE SEQUENCE [LARGE SCALE GENOMIC DNA]</scope>
    <source>
        <strain evidence="3 4">CPCC 204357</strain>
    </source>
</reference>
<protein>
    <submittedName>
        <fullName evidence="3">YlxR family protein</fullName>
    </submittedName>
</protein>
<dbReference type="OrthoDB" id="5244965at2"/>
<dbReference type="PANTHER" id="PTHR34215:SF1">
    <property type="entry name" value="YLXR DOMAIN-CONTAINING PROTEIN"/>
    <property type="match status" value="1"/>
</dbReference>
<feature type="domain" description="YlxR" evidence="2">
    <location>
        <begin position="13"/>
        <end position="82"/>
    </location>
</feature>
<dbReference type="InterPro" id="IPR035931">
    <property type="entry name" value="YlxR-like_sf"/>
</dbReference>
<name>A0A4S8PLB2_9ACTN</name>
<keyword evidence="4" id="KW-1185">Reference proteome</keyword>
<feature type="region of interest" description="Disordered" evidence="1">
    <location>
        <begin position="92"/>
        <end position="115"/>
    </location>
</feature>
<feature type="region of interest" description="Disordered" evidence="1">
    <location>
        <begin position="36"/>
        <end position="57"/>
    </location>
</feature>
<proteinExistence type="predicted"/>
<evidence type="ECO:0000259" key="2">
    <source>
        <dbReference type="Pfam" id="PF04296"/>
    </source>
</evidence>
<dbReference type="PANTHER" id="PTHR34215">
    <property type="entry name" value="BLL0784 PROTEIN"/>
    <property type="match status" value="1"/>
</dbReference>
<accession>A0A4S8PLB2</accession>
<sequence>MNIGSQRDAAVVRTCVGCRRRASASQLLRVVVQRSEGSQNRLVPDPQRRLSGRGAHVHHDTNCLDQAVRKRAFTRALRIEGTVDVAAVRALVESESAERPTPAHEAGMDRMKTTR</sequence>